<dbReference type="SUPFAM" id="SSF51197">
    <property type="entry name" value="Clavaminate synthase-like"/>
    <property type="match status" value="1"/>
</dbReference>
<dbReference type="STRING" id="1328760.A0A164ZN93"/>
<dbReference type="Gene3D" id="2.60.120.330">
    <property type="entry name" value="B-lactam Antibiotic, Isopenicillin N Synthase, Chain"/>
    <property type="match status" value="1"/>
</dbReference>
<dbReference type="RefSeq" id="XP_018184859.1">
    <property type="nucleotide sequence ID" value="XM_018329654.1"/>
</dbReference>
<evidence type="ECO:0000259" key="2">
    <source>
        <dbReference type="PROSITE" id="PS51471"/>
    </source>
</evidence>
<feature type="non-terminal residue" evidence="3">
    <location>
        <position position="103"/>
    </location>
</feature>
<keyword evidence="4" id="KW-1185">Reference proteome</keyword>
<dbReference type="InterPro" id="IPR044861">
    <property type="entry name" value="IPNS-like_FE2OG_OXY"/>
</dbReference>
<comment type="similarity">
    <text evidence="1">Belongs to the iron/ascorbate-dependent oxidoreductase family.</text>
</comment>
<dbReference type="InParanoid" id="A0A164ZN93"/>
<feature type="non-terminal residue" evidence="3">
    <location>
        <position position="1"/>
    </location>
</feature>
<sequence length="103" mass="11532">IRALYYPPQEPSDDETTGLGAHTDVQLVTMIAQKPFDSPGPEVLNAAGRWISPNLEPETFVFNLGDMMGRLTNHQFLATVHRVINKTGKPRYSLPFFFGLNND</sequence>
<name>A0A164ZN93_XYLHT</name>
<dbReference type="GeneID" id="28894791"/>
<evidence type="ECO:0000313" key="3">
    <source>
        <dbReference type="EMBL" id="KZF19304.1"/>
    </source>
</evidence>
<dbReference type="InterPro" id="IPR027443">
    <property type="entry name" value="IPNS-like_sf"/>
</dbReference>
<accession>A0A164ZN93</accession>
<dbReference type="Proteomes" id="UP000076632">
    <property type="component" value="Unassembled WGS sequence"/>
</dbReference>
<dbReference type="OrthoDB" id="288590at2759"/>
<gene>
    <name evidence="3" type="ORF">L228DRAFT_204488</name>
</gene>
<dbReference type="OMA" id="NDSIMAP"/>
<organism evidence="3 4">
    <name type="scientific">Xylona heveae (strain CBS 132557 / TC161)</name>
    <dbReference type="NCBI Taxonomy" id="1328760"/>
    <lineage>
        <taxon>Eukaryota</taxon>
        <taxon>Fungi</taxon>
        <taxon>Dikarya</taxon>
        <taxon>Ascomycota</taxon>
        <taxon>Pezizomycotina</taxon>
        <taxon>Xylonomycetes</taxon>
        <taxon>Xylonales</taxon>
        <taxon>Xylonaceae</taxon>
        <taxon>Xylona</taxon>
    </lineage>
</organism>
<dbReference type="Pfam" id="PF03171">
    <property type="entry name" value="2OG-FeII_Oxy"/>
    <property type="match status" value="1"/>
</dbReference>
<evidence type="ECO:0000313" key="4">
    <source>
        <dbReference type="Proteomes" id="UP000076632"/>
    </source>
</evidence>
<dbReference type="AlphaFoldDB" id="A0A164ZN93"/>
<dbReference type="EMBL" id="KV407467">
    <property type="protein sequence ID" value="KZF19304.1"/>
    <property type="molecule type" value="Genomic_DNA"/>
</dbReference>
<dbReference type="PROSITE" id="PS51471">
    <property type="entry name" value="FE2OG_OXY"/>
    <property type="match status" value="1"/>
</dbReference>
<reference evidence="3 4" key="1">
    <citation type="journal article" date="2016" name="Fungal Biol.">
        <title>The genome of Xylona heveae provides a window into fungal endophytism.</title>
        <authorList>
            <person name="Gazis R."/>
            <person name="Kuo A."/>
            <person name="Riley R."/>
            <person name="LaButti K."/>
            <person name="Lipzen A."/>
            <person name="Lin J."/>
            <person name="Amirebrahimi M."/>
            <person name="Hesse C.N."/>
            <person name="Spatafora J.W."/>
            <person name="Henrissat B."/>
            <person name="Hainaut M."/>
            <person name="Grigoriev I.V."/>
            <person name="Hibbett D.S."/>
        </authorList>
    </citation>
    <scope>NUCLEOTIDE SEQUENCE [LARGE SCALE GENOMIC DNA]</scope>
    <source>
        <strain evidence="3 4">TC161</strain>
    </source>
</reference>
<feature type="domain" description="Fe2OG dioxygenase" evidence="2">
    <location>
        <begin position="1"/>
        <end position="100"/>
    </location>
</feature>
<dbReference type="InterPro" id="IPR005123">
    <property type="entry name" value="Oxoglu/Fe-dep_dioxygenase_dom"/>
</dbReference>
<dbReference type="PANTHER" id="PTHR47990">
    <property type="entry name" value="2-OXOGLUTARATE (2OG) AND FE(II)-DEPENDENT OXYGENASE SUPERFAMILY PROTEIN-RELATED"/>
    <property type="match status" value="1"/>
</dbReference>
<evidence type="ECO:0000256" key="1">
    <source>
        <dbReference type="ARBA" id="ARBA00008056"/>
    </source>
</evidence>
<dbReference type="InterPro" id="IPR050231">
    <property type="entry name" value="Iron_ascorbate_oxido_reductase"/>
</dbReference>
<proteinExistence type="inferred from homology"/>
<protein>
    <submittedName>
        <fullName evidence="3">Clavaminate synthase-like protein</fullName>
    </submittedName>
</protein>